<dbReference type="SUPFAM" id="SSF51735">
    <property type="entry name" value="NAD(P)-binding Rossmann-fold domains"/>
    <property type="match status" value="1"/>
</dbReference>
<protein>
    <submittedName>
        <fullName evidence="3">NAD-dependent epimerase/dehydratase family protein</fullName>
    </submittedName>
</protein>
<accession>A0A939B705</accession>
<reference evidence="3" key="1">
    <citation type="submission" date="2020-08" db="EMBL/GenBank/DDBJ databases">
        <authorList>
            <person name="Cejkova D."/>
            <person name="Kubasova T."/>
            <person name="Jahodarova E."/>
            <person name="Rychlik I."/>
        </authorList>
    </citation>
    <scope>NUCLEOTIDE SEQUENCE</scope>
    <source>
        <strain evidence="3">An824</strain>
    </source>
</reference>
<keyword evidence="4" id="KW-1185">Reference proteome</keyword>
<dbReference type="PANTHER" id="PTHR43574">
    <property type="entry name" value="EPIMERASE-RELATED"/>
    <property type="match status" value="1"/>
</dbReference>
<sequence>MKILITGAAGFIGSAVVDEMLSEGHEVVGIDNINSYYDTALKYARLAKAGIRQDEIREDRIVQSVTGTAYRFAKVDITDRVGLARLFASERFDAVANFAAQAGVRYSLENPYAYVSSNVVGFLNLLEDCRQYGVDKLVFASSSSVYGAGLQTPYRESLVTDTPVSLYAATKKSDELMAYAYSRLFGIKATGLRFFTVYGPWGRPDMAPYIFMKAITEGRPIHVFNHGRMSRDFTFISDTVAGVKAAMGHTPVSEVPFAVYNVGNSSPVSLLDFIRSLENVTGRKADMRMEGMQAGDMQCTYADISLISEECGYSPKVGLDEGIARFYEWFKAYNGNG</sequence>
<proteinExistence type="predicted"/>
<evidence type="ECO:0000313" key="3">
    <source>
        <dbReference type="EMBL" id="MBM6673271.1"/>
    </source>
</evidence>
<keyword evidence="1" id="KW-0520">NAD</keyword>
<dbReference type="RefSeq" id="WP_205103920.1">
    <property type="nucleotide sequence ID" value="NZ_JACJJG010000017.1"/>
</dbReference>
<dbReference type="InterPro" id="IPR001509">
    <property type="entry name" value="Epimerase_deHydtase"/>
</dbReference>
<feature type="domain" description="NAD-dependent epimerase/dehydratase" evidence="2">
    <location>
        <begin position="3"/>
        <end position="263"/>
    </location>
</feature>
<evidence type="ECO:0000313" key="4">
    <source>
        <dbReference type="Proteomes" id="UP000706891"/>
    </source>
</evidence>
<evidence type="ECO:0000256" key="1">
    <source>
        <dbReference type="ARBA" id="ARBA00023027"/>
    </source>
</evidence>
<comment type="caution">
    <text evidence="3">The sequence shown here is derived from an EMBL/GenBank/DDBJ whole genome shotgun (WGS) entry which is preliminary data.</text>
</comment>
<gene>
    <name evidence="3" type="ORF">H6A34_05195</name>
</gene>
<dbReference type="Pfam" id="PF01370">
    <property type="entry name" value="Epimerase"/>
    <property type="match status" value="1"/>
</dbReference>
<dbReference type="Gene3D" id="3.40.50.720">
    <property type="entry name" value="NAD(P)-binding Rossmann-like Domain"/>
    <property type="match status" value="1"/>
</dbReference>
<reference evidence="3" key="2">
    <citation type="journal article" date="2021" name="Sci. Rep.">
        <title>The distribution of antibiotic resistance genes in chicken gut microbiota commensals.</title>
        <authorList>
            <person name="Juricova H."/>
            <person name="Matiasovicova J."/>
            <person name="Kubasova T."/>
            <person name="Cejkova D."/>
            <person name="Rychlik I."/>
        </authorList>
    </citation>
    <scope>NUCLEOTIDE SEQUENCE</scope>
    <source>
        <strain evidence="3">An824</strain>
    </source>
</reference>
<organism evidence="3 4">
    <name type="scientific">Marseilla massiliensis</name>
    <dbReference type="NCBI Taxonomy" id="1841864"/>
    <lineage>
        <taxon>Bacteria</taxon>
        <taxon>Pseudomonadati</taxon>
        <taxon>Bacteroidota</taxon>
        <taxon>Bacteroidia</taxon>
        <taxon>Bacteroidales</taxon>
        <taxon>Prevotellaceae</taxon>
        <taxon>Marseilla</taxon>
    </lineage>
</organism>
<dbReference type="Proteomes" id="UP000706891">
    <property type="component" value="Unassembled WGS sequence"/>
</dbReference>
<dbReference type="EMBL" id="JACJJG010000017">
    <property type="protein sequence ID" value="MBM6673271.1"/>
    <property type="molecule type" value="Genomic_DNA"/>
</dbReference>
<dbReference type="PRINTS" id="PR01713">
    <property type="entry name" value="NUCEPIMERASE"/>
</dbReference>
<dbReference type="InterPro" id="IPR036291">
    <property type="entry name" value="NAD(P)-bd_dom_sf"/>
</dbReference>
<name>A0A939B705_9BACT</name>
<evidence type="ECO:0000259" key="2">
    <source>
        <dbReference type="Pfam" id="PF01370"/>
    </source>
</evidence>
<dbReference type="AlphaFoldDB" id="A0A939B705"/>
<dbReference type="Gene3D" id="3.90.25.10">
    <property type="entry name" value="UDP-galactose 4-epimerase, domain 1"/>
    <property type="match status" value="1"/>
</dbReference>